<comment type="caution">
    <text evidence="3">The sequence shown here is derived from an EMBL/GenBank/DDBJ whole genome shotgun (WGS) entry which is preliminary data.</text>
</comment>
<evidence type="ECO:0000313" key="4">
    <source>
        <dbReference type="Proteomes" id="UP000808337"/>
    </source>
</evidence>
<evidence type="ECO:0000259" key="2">
    <source>
        <dbReference type="Pfam" id="PF13828"/>
    </source>
</evidence>
<feature type="transmembrane region" description="Helical" evidence="1">
    <location>
        <begin position="94"/>
        <end position="120"/>
    </location>
</feature>
<gene>
    <name evidence="3" type="ORF">IPP15_03060</name>
</gene>
<dbReference type="EMBL" id="JADKGY010000001">
    <property type="protein sequence ID" value="MBK9981398.1"/>
    <property type="molecule type" value="Genomic_DNA"/>
</dbReference>
<proteinExistence type="predicted"/>
<organism evidence="3 4">
    <name type="scientific">Candidatus Opimibacter skivensis</name>
    <dbReference type="NCBI Taxonomy" id="2982028"/>
    <lineage>
        <taxon>Bacteria</taxon>
        <taxon>Pseudomonadati</taxon>
        <taxon>Bacteroidota</taxon>
        <taxon>Saprospiria</taxon>
        <taxon>Saprospirales</taxon>
        <taxon>Saprospiraceae</taxon>
        <taxon>Candidatus Opimibacter</taxon>
    </lineage>
</organism>
<evidence type="ECO:0000256" key="1">
    <source>
        <dbReference type="SAM" id="Phobius"/>
    </source>
</evidence>
<dbReference type="Proteomes" id="UP000808337">
    <property type="component" value="Unassembled WGS sequence"/>
</dbReference>
<reference evidence="3 4" key="1">
    <citation type="submission" date="2020-10" db="EMBL/GenBank/DDBJ databases">
        <title>Connecting structure to function with the recovery of over 1000 high-quality activated sludge metagenome-assembled genomes encoding full-length rRNA genes using long-read sequencing.</title>
        <authorList>
            <person name="Singleton C.M."/>
            <person name="Petriglieri F."/>
            <person name="Kristensen J.M."/>
            <person name="Kirkegaard R.H."/>
            <person name="Michaelsen T.Y."/>
            <person name="Andersen M.H."/>
            <person name="Karst S.M."/>
            <person name="Dueholm M.S."/>
            <person name="Nielsen P.H."/>
            <person name="Albertsen M."/>
        </authorList>
    </citation>
    <scope>NUCLEOTIDE SEQUENCE [LARGE SCALE GENOMIC DNA]</scope>
    <source>
        <strain evidence="3">Ribe_18-Q3-R11-54_MAXAC.273</strain>
    </source>
</reference>
<dbReference type="Pfam" id="PF13828">
    <property type="entry name" value="DUF4190"/>
    <property type="match status" value="1"/>
</dbReference>
<name>A0A9D7SSX2_9BACT</name>
<sequence>MKLKLILPFLFMTLFHPDSGYARHSSSPVNTEDHTGILHQTNPLDRTQIESQLGRKLKFKERIALSILKSKIRHAEKKGHALPLEYSQSSTEGFAIAGFVIGIVSVLLISLLFGILAIVFSAISLSKIRKYDGLYKGRGLATAGLVMGIVAVSLWVLVLALALAFFWV</sequence>
<dbReference type="InterPro" id="IPR025241">
    <property type="entry name" value="DUF4190"/>
</dbReference>
<evidence type="ECO:0000313" key="3">
    <source>
        <dbReference type="EMBL" id="MBK9981398.1"/>
    </source>
</evidence>
<keyword evidence="1" id="KW-0472">Membrane</keyword>
<feature type="transmembrane region" description="Helical" evidence="1">
    <location>
        <begin position="140"/>
        <end position="167"/>
    </location>
</feature>
<keyword evidence="1" id="KW-1133">Transmembrane helix</keyword>
<keyword evidence="1" id="KW-0812">Transmembrane</keyword>
<accession>A0A9D7SSX2</accession>
<protein>
    <submittedName>
        <fullName evidence="3">DUF4190 domain-containing protein</fullName>
    </submittedName>
</protein>
<feature type="domain" description="DUF4190" evidence="2">
    <location>
        <begin position="95"/>
        <end position="158"/>
    </location>
</feature>
<dbReference type="AlphaFoldDB" id="A0A9D7SSX2"/>